<protein>
    <submittedName>
        <fullName evidence="2">Uncharacterized protein</fullName>
    </submittedName>
</protein>
<name>A0ABR4IUL3_9EURO</name>
<evidence type="ECO:0000313" key="2">
    <source>
        <dbReference type="EMBL" id="KAL2831356.1"/>
    </source>
</evidence>
<reference evidence="2 3" key="1">
    <citation type="submission" date="2024-07" db="EMBL/GenBank/DDBJ databases">
        <title>Section-level genome sequencing and comparative genomics of Aspergillus sections Usti and Cavernicolus.</title>
        <authorList>
            <consortium name="Lawrence Berkeley National Laboratory"/>
            <person name="Nybo J.L."/>
            <person name="Vesth T.C."/>
            <person name="Theobald S."/>
            <person name="Frisvad J.C."/>
            <person name="Larsen T.O."/>
            <person name="Kjaerboelling I."/>
            <person name="Rothschild-Mancinelli K."/>
            <person name="Lyhne E.K."/>
            <person name="Kogle M.E."/>
            <person name="Barry K."/>
            <person name="Clum A."/>
            <person name="Na H."/>
            <person name="Ledsgaard L."/>
            <person name="Lin J."/>
            <person name="Lipzen A."/>
            <person name="Kuo A."/>
            <person name="Riley R."/>
            <person name="Mondo S."/>
            <person name="Labutti K."/>
            <person name="Haridas S."/>
            <person name="Pangalinan J."/>
            <person name="Salamov A.A."/>
            <person name="Simmons B.A."/>
            <person name="Magnuson J.K."/>
            <person name="Chen J."/>
            <person name="Drula E."/>
            <person name="Henrissat B."/>
            <person name="Wiebenga A."/>
            <person name="Lubbers R.J."/>
            <person name="Gomes A.C."/>
            <person name="Makela M.R."/>
            <person name="Stajich J."/>
            <person name="Grigoriev I.V."/>
            <person name="Mortensen U.H."/>
            <person name="De Vries R.P."/>
            <person name="Baker S.E."/>
            <person name="Andersen M.R."/>
        </authorList>
    </citation>
    <scope>NUCLEOTIDE SEQUENCE [LARGE SCALE GENOMIC DNA]</scope>
    <source>
        <strain evidence="2 3">CBS 123904</strain>
    </source>
</reference>
<gene>
    <name evidence="2" type="ORF">BJY01DRAFT_108548</name>
</gene>
<evidence type="ECO:0000313" key="3">
    <source>
        <dbReference type="Proteomes" id="UP001610446"/>
    </source>
</evidence>
<feature type="region of interest" description="Disordered" evidence="1">
    <location>
        <begin position="1"/>
        <end position="45"/>
    </location>
</feature>
<proteinExistence type="predicted"/>
<dbReference type="EMBL" id="JBFXLU010000284">
    <property type="protein sequence ID" value="KAL2831356.1"/>
    <property type="molecule type" value="Genomic_DNA"/>
</dbReference>
<sequence length="336" mass="35480">MDIPRDRPGNSPIPGTESLAPERTPCCRTSMRDGRSPTSQGNPLSTSVHCLFPSHELLDSRARGLEYPTLAPGRIGQALTFARLASIHPGGVELGIPNVTGSASPWWPSDVARAELAGGIRGSGGEHDRNESDSDHFLGCTAILIAQTRPVEGGHSRLWSDGKGAWGDTAASFPHDWLYTGAGCGIRERADSSALPVSCLACICLHKIHSSFAAVAGQTAEPAAVAEGGNQPSRAKHTSVSWVAEGFCSTLQVSGVCNHQRFSNSRRQNGSKRREGRVRGMAKLSISLCRPGRSSQRITGIQGSRGFGWRSAHDVLPFSGCPGDADRGQSAYGGCT</sequence>
<feature type="compositionally biased region" description="Polar residues" evidence="1">
    <location>
        <begin position="36"/>
        <end position="45"/>
    </location>
</feature>
<dbReference type="Proteomes" id="UP001610446">
    <property type="component" value="Unassembled WGS sequence"/>
</dbReference>
<comment type="caution">
    <text evidence="2">The sequence shown here is derived from an EMBL/GenBank/DDBJ whole genome shotgun (WGS) entry which is preliminary data.</text>
</comment>
<evidence type="ECO:0000256" key="1">
    <source>
        <dbReference type="SAM" id="MobiDB-lite"/>
    </source>
</evidence>
<accession>A0ABR4IUL3</accession>
<organism evidence="2 3">
    <name type="scientific">Aspergillus pseudoustus</name>
    <dbReference type="NCBI Taxonomy" id="1810923"/>
    <lineage>
        <taxon>Eukaryota</taxon>
        <taxon>Fungi</taxon>
        <taxon>Dikarya</taxon>
        <taxon>Ascomycota</taxon>
        <taxon>Pezizomycotina</taxon>
        <taxon>Eurotiomycetes</taxon>
        <taxon>Eurotiomycetidae</taxon>
        <taxon>Eurotiales</taxon>
        <taxon>Aspergillaceae</taxon>
        <taxon>Aspergillus</taxon>
        <taxon>Aspergillus subgen. Nidulantes</taxon>
    </lineage>
</organism>
<keyword evidence="3" id="KW-1185">Reference proteome</keyword>